<feature type="region of interest" description="Disordered" evidence="2">
    <location>
        <begin position="1"/>
        <end position="62"/>
    </location>
</feature>
<feature type="region of interest" description="Disordered" evidence="2">
    <location>
        <begin position="800"/>
        <end position="921"/>
    </location>
</feature>
<dbReference type="STRING" id="105231.A0A1Y1HQI5"/>
<feature type="coiled-coil region" evidence="1">
    <location>
        <begin position="1833"/>
        <end position="1881"/>
    </location>
</feature>
<feature type="compositionally biased region" description="Basic and acidic residues" evidence="2">
    <location>
        <begin position="803"/>
        <end position="853"/>
    </location>
</feature>
<gene>
    <name evidence="4" type="ORF">KFL_000270100</name>
</gene>
<feature type="region of interest" description="Disordered" evidence="2">
    <location>
        <begin position="1796"/>
        <end position="1829"/>
    </location>
</feature>
<evidence type="ECO:0000256" key="3">
    <source>
        <dbReference type="SAM" id="Phobius"/>
    </source>
</evidence>
<feature type="compositionally biased region" description="Low complexity" evidence="2">
    <location>
        <begin position="25"/>
        <end position="38"/>
    </location>
</feature>
<organism evidence="4 5">
    <name type="scientific">Klebsormidium nitens</name>
    <name type="common">Green alga</name>
    <name type="synonym">Ulothrix nitens</name>
    <dbReference type="NCBI Taxonomy" id="105231"/>
    <lineage>
        <taxon>Eukaryota</taxon>
        <taxon>Viridiplantae</taxon>
        <taxon>Streptophyta</taxon>
        <taxon>Klebsormidiophyceae</taxon>
        <taxon>Klebsormidiales</taxon>
        <taxon>Klebsormidiaceae</taxon>
        <taxon>Klebsormidium</taxon>
    </lineage>
</organism>
<feature type="region of interest" description="Disordered" evidence="2">
    <location>
        <begin position="1362"/>
        <end position="1424"/>
    </location>
</feature>
<keyword evidence="3" id="KW-1133">Transmembrane helix</keyword>
<feature type="coiled-coil region" evidence="1">
    <location>
        <begin position="1265"/>
        <end position="1292"/>
    </location>
</feature>
<feature type="region of interest" description="Disordered" evidence="2">
    <location>
        <begin position="1139"/>
        <end position="1170"/>
    </location>
</feature>
<evidence type="ECO:0000313" key="4">
    <source>
        <dbReference type="EMBL" id="GAQ79251.1"/>
    </source>
</evidence>
<dbReference type="PANTHER" id="PTHR23159">
    <property type="entry name" value="CENTROSOMAL PROTEIN 2"/>
    <property type="match status" value="1"/>
</dbReference>
<evidence type="ECO:0000256" key="2">
    <source>
        <dbReference type="SAM" id="MobiDB-lite"/>
    </source>
</evidence>
<feature type="coiled-coil region" evidence="1">
    <location>
        <begin position="264"/>
        <end position="501"/>
    </location>
</feature>
<feature type="compositionally biased region" description="Basic and acidic residues" evidence="2">
    <location>
        <begin position="1379"/>
        <end position="1406"/>
    </location>
</feature>
<feature type="region of interest" description="Disordered" evidence="2">
    <location>
        <begin position="1980"/>
        <end position="2100"/>
    </location>
</feature>
<accession>A0A1Y1HQI5</accession>
<dbReference type="Gene3D" id="1.20.5.340">
    <property type="match status" value="1"/>
</dbReference>
<feature type="compositionally biased region" description="Basic and acidic residues" evidence="2">
    <location>
        <begin position="2022"/>
        <end position="2049"/>
    </location>
</feature>
<dbReference type="Proteomes" id="UP000054558">
    <property type="component" value="Unassembled WGS sequence"/>
</dbReference>
<evidence type="ECO:0000313" key="5">
    <source>
        <dbReference type="Proteomes" id="UP000054558"/>
    </source>
</evidence>
<feature type="region of interest" description="Disordered" evidence="2">
    <location>
        <begin position="1523"/>
        <end position="1570"/>
    </location>
</feature>
<feature type="compositionally biased region" description="Basic and acidic residues" evidence="2">
    <location>
        <begin position="47"/>
        <end position="57"/>
    </location>
</feature>
<dbReference type="OMA" id="NECITNL"/>
<keyword evidence="3" id="KW-0472">Membrane</keyword>
<feature type="transmembrane region" description="Helical" evidence="3">
    <location>
        <begin position="2110"/>
        <end position="2133"/>
    </location>
</feature>
<feature type="compositionally biased region" description="Low complexity" evidence="2">
    <location>
        <begin position="1531"/>
        <end position="1549"/>
    </location>
</feature>
<feature type="region of interest" description="Disordered" evidence="2">
    <location>
        <begin position="109"/>
        <end position="137"/>
    </location>
</feature>
<keyword evidence="3" id="KW-0812">Transmembrane</keyword>
<feature type="compositionally biased region" description="Basic and acidic residues" evidence="2">
    <location>
        <begin position="1141"/>
        <end position="1154"/>
    </location>
</feature>
<evidence type="ECO:0000256" key="1">
    <source>
        <dbReference type="SAM" id="Coils"/>
    </source>
</evidence>
<dbReference type="PANTHER" id="PTHR23159:SF60">
    <property type="entry name" value="SPINDLE ASSEMBLY ABNORMAL PROTEIN 4"/>
    <property type="match status" value="1"/>
</dbReference>
<keyword evidence="5" id="KW-1185">Reference proteome</keyword>
<dbReference type="Gene3D" id="1.10.287.1490">
    <property type="match status" value="1"/>
</dbReference>
<proteinExistence type="predicted"/>
<keyword evidence="1" id="KW-0175">Coiled coil</keyword>
<feature type="coiled-coil region" evidence="1">
    <location>
        <begin position="1602"/>
        <end position="1643"/>
    </location>
</feature>
<feature type="compositionally biased region" description="Basic and acidic residues" evidence="2">
    <location>
        <begin position="864"/>
        <end position="912"/>
    </location>
</feature>
<sequence length="2134" mass="238951">MDEGKLPGTMSPEARVSAAKDKSGSKGSKSPTKVGSPKASPAQAKKVSQDAHVKTGADESTFQDRCQVLEEHLTKERLAKAQLVEQRKEKDATIAKLEAAEKKAIGKWEEEKRRAENAAERERKAKQEHDEMKGKISEYDAKIKQVQEDAEQEREALKKALLEERLAKEKLEAVRDAGIEKDQKGSAEVEALVAKIRTLESANADLVQELRKGLEGSDQGKDVSGAVSGEVERVREELERKFAGDKGHWEEKAKKQREVSNNVIRKLSSEKEAEAQRAEVAQKRVEELEKENKKLVHDNKKLHTKSAEAAGMESSLTLTSAALDARLDKAEAKNRALVKEREELLQKVSSLEKVSQEMEQGLAEERSGKAAALREKQEAFEKLVNVEKRLVERESEMKKLRAKGAEAAAMESTLTLTSAALDAGLEKADAKNRALLKEKDELLEKLSGLKQARAEAEERLADERNGKVAALKEKDDALGKLAEVETRLVECARELERVSIENGELKDSTEKMSAEVGELKAERTAREERNALLVKSQDSLQAERQRLEAEVGELRESVVALTTEIETLRRENVSALEQSTSLGKAKEAVEAEKEQLREEVKGLALEQKKLTAQLQVLKEEKQVVVEQGTRHAKMKEALEVEKEQLGAELAQLLERMQGPKPQGGRKQEAREALKSVAAKVDEIHEKLVDLEHRSELLAQAEEEREAAVRASAHKEAEIGRLREEVLTLEGRAVEAEAKVSELQEALQAAQAQLAQITGFSRAKDEEIRGLWKRVQEAARNQEEHEALRQKVAQQMEDILAAEARGRESEAHAKDAEVAAREQEEKMSQVEEALKEREEDLTGLKEELRSKEADLEALQQQLRAQKSEGNEARKEKTALQSELHRSEESGKEERERSESLEAELQKEKRRTDDLTAEVSAARTREEEFAKRLVELEKEKVELHERLRSEADARVRELAEKLAAAEADLAQKLSGTEAEWAQKLSDAEAAAAERLAAAQEELRTVRADLQRAKQELMEQKERWEREKCEQAERHVEERERVARERARAVEHLEKEVEESGGAIQKLREGITRRDVEIKDLQTELLEAREGLEKAVRVKEEEMKNERAQAAAVRERLTEELASKDAELKELRREVQEIQVTVSRHKEEDLASPKGVKEISMAQAGPQDDVSRRKEELRLIERVVQSKEASPSRVKAWARVSDPGLSGLLAEEKRALPEGAGKAEARVKPPAPRVRVSFLGRREGSPGLAEEECATPIQEKFDVEGDEKTALQERLREKEEALEVEVSRRQKIEKQLADANSLLALRTAEASRLENTRRHVAALEEQVCTLQQELADETARVSELTVHVADREVELARLKDVSLGGLSKEPAYSNGSRKAKRGSGEEGLASKRDAGRADAEIRAGSRKSLEGSTTAEPAENGAGQSEDWLQRELREVRGHLELERAHAEAAGKELHERLAERERDLGERTQELRNLEQQLEDEEGDKRRILSQMDYQRTQIDHLQQQLYGKKKSMDRLLTRLSDNERTLEQLRISPGQSPRSSFSSNGDRNSSPGHSPSGTGERISSPRLPLTTSVTDLERLRAEAESEHRAELVQRLEQGGVLERKELEEEVPALFSQCKALQAALEESKKRIAELREQALTFQGETDARDAVIEALREELDVVKVRVESDAGKLREEAAAREGELARSVADLKARVAEKEKLLDEGDSKFEELRGQIAGGEERIRTLRGEVGTIRGQLSEREDYLERLEGEIGEQAAMLVRMQDDIAEKERQLAEWEGLAEAHETEVELLRRKVESLKSTEAPSVEADDEGVPRRGLQEQPDVPEGHVASGGSLEEQLEAAVERQKRMSQELSAERREWESRLVRMKHEREGLEKQVVEERKLKNQALKSVQVKLRRFQFELGEVRKERAALHERVQGLARVAREGEERVWAAVEERLNGQSVGVVLRSPRQGWLGKLTESTKGKREVLALDYKAIGRAASRDVAASEEEADRPASAPGVASPDSESVSLAAVDREEEVAGYPEMKRTQESESGLRQRADDILGSRGDVRSGDVSPSDIQAKGVSDDGSRRLGRRTPRSSYRMSPRGSGEVARVSAQEERVVAEEERDQGRLVFVVVCTVGVLAVFVVTAGRLGLL</sequence>
<dbReference type="EMBL" id="DF236976">
    <property type="protein sequence ID" value="GAQ79251.1"/>
    <property type="molecule type" value="Genomic_DNA"/>
</dbReference>
<feature type="region of interest" description="Disordered" evidence="2">
    <location>
        <begin position="1018"/>
        <end position="1037"/>
    </location>
</feature>
<protein>
    <submittedName>
        <fullName evidence="4">Uncharacterized protein</fullName>
    </submittedName>
</protein>
<name>A0A1Y1HQI5_KLENI</name>
<reference evidence="4 5" key="1">
    <citation type="journal article" date="2014" name="Nat. Commun.">
        <title>Klebsormidium flaccidum genome reveals primary factors for plant terrestrial adaptation.</title>
        <authorList>
            <person name="Hori K."/>
            <person name="Maruyama F."/>
            <person name="Fujisawa T."/>
            <person name="Togashi T."/>
            <person name="Yamamoto N."/>
            <person name="Seo M."/>
            <person name="Sato S."/>
            <person name="Yamada T."/>
            <person name="Mori H."/>
            <person name="Tajima N."/>
            <person name="Moriyama T."/>
            <person name="Ikeuchi M."/>
            <person name="Watanabe M."/>
            <person name="Wada H."/>
            <person name="Kobayashi K."/>
            <person name="Saito M."/>
            <person name="Masuda T."/>
            <person name="Sasaki-Sekimoto Y."/>
            <person name="Mashiguchi K."/>
            <person name="Awai K."/>
            <person name="Shimojima M."/>
            <person name="Masuda S."/>
            <person name="Iwai M."/>
            <person name="Nobusawa T."/>
            <person name="Narise T."/>
            <person name="Kondo S."/>
            <person name="Saito H."/>
            <person name="Sato R."/>
            <person name="Murakawa M."/>
            <person name="Ihara Y."/>
            <person name="Oshima-Yamada Y."/>
            <person name="Ohtaka K."/>
            <person name="Satoh M."/>
            <person name="Sonobe K."/>
            <person name="Ishii M."/>
            <person name="Ohtani R."/>
            <person name="Kanamori-Sato M."/>
            <person name="Honoki R."/>
            <person name="Miyazaki D."/>
            <person name="Mochizuki H."/>
            <person name="Umetsu J."/>
            <person name="Higashi K."/>
            <person name="Shibata D."/>
            <person name="Kamiya Y."/>
            <person name="Sato N."/>
            <person name="Nakamura Y."/>
            <person name="Tabata S."/>
            <person name="Ida S."/>
            <person name="Kurokawa K."/>
            <person name="Ohta H."/>
        </authorList>
    </citation>
    <scope>NUCLEOTIDE SEQUENCE [LARGE SCALE GENOMIC DNA]</scope>
    <source>
        <strain evidence="4 5">NIES-2285</strain>
    </source>
</reference>